<dbReference type="PANTHER" id="PTHR30344">
    <property type="entry name" value="6-PHOSPHOGLUCONOLACTONASE-RELATED"/>
    <property type="match status" value="1"/>
</dbReference>
<dbReference type="SUPFAM" id="SSF51004">
    <property type="entry name" value="C-terminal (heme d1) domain of cytochrome cd1-nitrite reductase"/>
    <property type="match status" value="1"/>
</dbReference>
<proteinExistence type="inferred from homology"/>
<evidence type="ECO:0000313" key="3">
    <source>
        <dbReference type="Proteomes" id="UP000327194"/>
    </source>
</evidence>
<comment type="similarity">
    <text evidence="1">Belongs to the cycloisomerase 2 family.</text>
</comment>
<protein>
    <submittedName>
        <fullName evidence="2">Beta-propeller fold lactonase family protein</fullName>
    </submittedName>
</protein>
<reference evidence="2 3" key="1">
    <citation type="submission" date="2019-10" db="EMBL/GenBank/DDBJ databases">
        <title>Genome sequencing of Lactobacillus fructivorans.</title>
        <authorList>
            <person name="Kim K."/>
        </authorList>
    </citation>
    <scope>NUCLEOTIDE SEQUENCE [LARGE SCALE GENOMIC DNA]</scope>
    <source>
        <strain evidence="2 3">LF543</strain>
    </source>
</reference>
<dbReference type="InterPro" id="IPR019405">
    <property type="entry name" value="Lactonase_7-beta_prop"/>
</dbReference>
<name>A0AAE6TWI2_9LACO</name>
<dbReference type="Proteomes" id="UP000327194">
    <property type="component" value="Chromosome"/>
</dbReference>
<dbReference type="PANTHER" id="PTHR30344:SF1">
    <property type="entry name" value="6-PHOSPHOGLUCONOLACTONASE"/>
    <property type="match status" value="1"/>
</dbReference>
<dbReference type="InterPro" id="IPR050282">
    <property type="entry name" value="Cycloisomerase_2"/>
</dbReference>
<dbReference type="AlphaFoldDB" id="A0AAE6TWI2"/>
<dbReference type="GO" id="GO:0017057">
    <property type="term" value="F:6-phosphogluconolactonase activity"/>
    <property type="evidence" value="ECO:0007669"/>
    <property type="project" value="TreeGrafter"/>
</dbReference>
<dbReference type="InterPro" id="IPR011048">
    <property type="entry name" value="Haem_d1_sf"/>
</dbReference>
<dbReference type="RefSeq" id="WP_010021901.1">
    <property type="nucleotide sequence ID" value="NZ_AZDS01000003.1"/>
</dbReference>
<organism evidence="2 3">
    <name type="scientific">Fructilactobacillus fructivorans</name>
    <dbReference type="NCBI Taxonomy" id="1614"/>
    <lineage>
        <taxon>Bacteria</taxon>
        <taxon>Bacillati</taxon>
        <taxon>Bacillota</taxon>
        <taxon>Bacilli</taxon>
        <taxon>Lactobacillales</taxon>
        <taxon>Lactobacillaceae</taxon>
        <taxon>Fructilactobacillus</taxon>
    </lineage>
</organism>
<gene>
    <name evidence="2" type="ORF">LF543_05035</name>
</gene>
<accession>A0AAE6TWI2</accession>
<dbReference type="Pfam" id="PF10282">
    <property type="entry name" value="Lactonase"/>
    <property type="match status" value="1"/>
</dbReference>
<dbReference type="KEGG" id="lfv:LF543_05035"/>
<dbReference type="GO" id="GO:0005829">
    <property type="term" value="C:cytosol"/>
    <property type="evidence" value="ECO:0007669"/>
    <property type="project" value="TreeGrafter"/>
</dbReference>
<dbReference type="EMBL" id="CP045562">
    <property type="protein sequence ID" value="QFX92941.1"/>
    <property type="molecule type" value="Genomic_DNA"/>
</dbReference>
<evidence type="ECO:0000256" key="1">
    <source>
        <dbReference type="ARBA" id="ARBA00005564"/>
    </source>
</evidence>
<dbReference type="Gene3D" id="2.130.10.10">
    <property type="entry name" value="YVTN repeat-like/Quinoprotein amine dehydrogenase"/>
    <property type="match status" value="1"/>
</dbReference>
<evidence type="ECO:0000313" key="2">
    <source>
        <dbReference type="EMBL" id="QFX92941.1"/>
    </source>
</evidence>
<dbReference type="InterPro" id="IPR015943">
    <property type="entry name" value="WD40/YVTN_repeat-like_dom_sf"/>
</dbReference>
<sequence length="347" mass="38469">MTEKFLIGTYTQKTSKGVYQIELDTDQKQLENAQLIAKISCPTYVVESNDHKIYAIDRNQDESETRGGLAVFDGSTMPAKLMQEDIEVGPSPAYITVDEGRKMVYTANYHTGNVIAYHIEADGTVKESQRIHDDGMTGPLPEQQSGPHPHYADLTPDDRLVICDLGLDRVYLDDVSDEGEITPVSEVQLSPGFGPRHIAFVESAGKAYLIGELSSKIAVLDYNEEAGIFTVQQVVKTVPDDYKDQNGGAAIRVSNDDKYVYVSNRGHDSIAVFKILDDGDLERIQVISTEGEFPRDFNFNSDQSFLIVVNQNTNNATLYERNPETGKLTMVQKDFAVPEGTCVAPRK</sequence>